<evidence type="ECO:0000313" key="11">
    <source>
        <dbReference type="Proteomes" id="UP000730481"/>
    </source>
</evidence>
<evidence type="ECO:0000256" key="4">
    <source>
        <dbReference type="ARBA" id="ARBA00022729"/>
    </source>
</evidence>
<keyword evidence="3" id="KW-0964">Secreted</keyword>
<evidence type="ECO:0000256" key="9">
    <source>
        <dbReference type="ARBA" id="ARBA00038929"/>
    </source>
</evidence>
<dbReference type="GO" id="GO:0004338">
    <property type="term" value="F:glucan exo-1,3-beta-glucosidase activity"/>
    <property type="evidence" value="ECO:0007669"/>
    <property type="project" value="UniProtKB-EC"/>
</dbReference>
<dbReference type="GO" id="GO:0009986">
    <property type="term" value="C:cell surface"/>
    <property type="evidence" value="ECO:0007669"/>
    <property type="project" value="TreeGrafter"/>
</dbReference>
<evidence type="ECO:0000313" key="10">
    <source>
        <dbReference type="EMBL" id="KAF4333488.1"/>
    </source>
</evidence>
<evidence type="ECO:0000256" key="1">
    <source>
        <dbReference type="ARBA" id="ARBA00004613"/>
    </source>
</evidence>
<dbReference type="InterPro" id="IPR050386">
    <property type="entry name" value="Glycosyl_hydrolase_5"/>
</dbReference>
<evidence type="ECO:0000256" key="8">
    <source>
        <dbReference type="ARBA" id="ARBA00036824"/>
    </source>
</evidence>
<name>A0A9P5A8D0_9HYPO</name>
<dbReference type="OrthoDB" id="1887033at2759"/>
<dbReference type="Gene3D" id="3.20.20.80">
    <property type="entry name" value="Glycosidases"/>
    <property type="match status" value="1"/>
</dbReference>
<proteinExistence type="inferred from homology"/>
<dbReference type="Proteomes" id="UP000730481">
    <property type="component" value="Unassembled WGS sequence"/>
</dbReference>
<dbReference type="GO" id="GO:0005576">
    <property type="term" value="C:extracellular region"/>
    <property type="evidence" value="ECO:0007669"/>
    <property type="project" value="UniProtKB-SubCell"/>
</dbReference>
<evidence type="ECO:0000256" key="2">
    <source>
        <dbReference type="ARBA" id="ARBA00005641"/>
    </source>
</evidence>
<dbReference type="GO" id="GO:0009251">
    <property type="term" value="P:glucan catabolic process"/>
    <property type="evidence" value="ECO:0007669"/>
    <property type="project" value="TreeGrafter"/>
</dbReference>
<comment type="catalytic activity">
    <reaction evidence="8">
        <text>Successive hydrolysis of beta-D-glucose units from the non-reducing ends of (1-&gt;3)-beta-D-glucans, releasing alpha-glucose.</text>
        <dbReference type="EC" id="3.2.1.58"/>
    </reaction>
</comment>
<dbReference type="InterPro" id="IPR017853">
    <property type="entry name" value="GH"/>
</dbReference>
<comment type="caution">
    <text evidence="10">The sequence shown here is derived from an EMBL/GenBank/DDBJ whole genome shotgun (WGS) entry which is preliminary data.</text>
</comment>
<dbReference type="AlphaFoldDB" id="A0A9P5A8D0"/>
<evidence type="ECO:0000256" key="3">
    <source>
        <dbReference type="ARBA" id="ARBA00022525"/>
    </source>
</evidence>
<reference evidence="10" key="2">
    <citation type="submission" date="2020-02" db="EMBL/GenBank/DDBJ databases">
        <title>Identification and distribution of gene clusters putatively required for synthesis of sphingolipid metabolism inhibitors in phylogenetically diverse species of the filamentous fungus Fusarium.</title>
        <authorList>
            <person name="Kim H.-S."/>
            <person name="Busman M."/>
            <person name="Brown D.W."/>
            <person name="Divon H."/>
            <person name="Uhlig S."/>
            <person name="Proctor R.H."/>
        </authorList>
    </citation>
    <scope>NUCLEOTIDE SEQUENCE</scope>
    <source>
        <strain evidence="10">NRRL 25174</strain>
    </source>
</reference>
<protein>
    <recommendedName>
        <fullName evidence="9">glucan 1,3-beta-glucosidase</fullName>
        <ecNumber evidence="9">3.2.1.58</ecNumber>
    </recommendedName>
</protein>
<comment type="similarity">
    <text evidence="2">Belongs to the glycosyl hydrolase 5 (cellulase A) family.</text>
</comment>
<dbReference type="EMBL" id="PVQB02000831">
    <property type="protein sequence ID" value="KAF4333488.1"/>
    <property type="molecule type" value="Genomic_DNA"/>
</dbReference>
<keyword evidence="6" id="KW-0326">Glycosidase</keyword>
<dbReference type="SUPFAM" id="SSF51445">
    <property type="entry name" value="(Trans)glycosidases"/>
    <property type="match status" value="1"/>
</dbReference>
<keyword evidence="11" id="KW-1185">Reference proteome</keyword>
<dbReference type="EC" id="3.2.1.58" evidence="9"/>
<evidence type="ECO:0000256" key="6">
    <source>
        <dbReference type="ARBA" id="ARBA00023295"/>
    </source>
</evidence>
<organism evidence="10 11">
    <name type="scientific">Fusarium beomiforme</name>
    <dbReference type="NCBI Taxonomy" id="44412"/>
    <lineage>
        <taxon>Eukaryota</taxon>
        <taxon>Fungi</taxon>
        <taxon>Dikarya</taxon>
        <taxon>Ascomycota</taxon>
        <taxon>Pezizomycotina</taxon>
        <taxon>Sordariomycetes</taxon>
        <taxon>Hypocreomycetidae</taxon>
        <taxon>Hypocreales</taxon>
        <taxon>Nectriaceae</taxon>
        <taxon>Fusarium</taxon>
        <taxon>Fusarium burgessii species complex</taxon>
    </lineage>
</organism>
<keyword evidence="4" id="KW-0732">Signal</keyword>
<sequence length="187" mass="20744">MTGSVCSRYPDEWDFCVRLGSRCGAVLGQRYSSYITTSYIDTLVAAGFDVLRIPMGYNAWVKVPSSQLYTGDQSRLLRTISDYAINKYGIHIILDIPSLPGGLNGMALGEREGNYGWFQNQTALDYSCKAVEAAIKVIQESDYPQGFTLAPINEPDDNRDITKFRTPDALSNQGAAWILAYFKDVVS</sequence>
<keyword evidence="7" id="KW-0961">Cell wall biogenesis/degradation</keyword>
<reference evidence="10" key="1">
    <citation type="journal article" date="2017" name="Mycologia">
        <title>Fusarium algeriense, sp. nov., a novel toxigenic crown rot pathogen of durum wheat from Algeria is nested in the Fusarium burgessii species complex.</title>
        <authorList>
            <person name="Laraba I."/>
            <person name="Keddad A."/>
            <person name="Boureghda H."/>
            <person name="Abdallah N."/>
            <person name="Vaughan M.M."/>
            <person name="Proctor R.H."/>
            <person name="Busman M."/>
            <person name="O'Donnell K."/>
        </authorList>
    </citation>
    <scope>NUCLEOTIDE SEQUENCE</scope>
    <source>
        <strain evidence="10">NRRL 25174</strain>
    </source>
</reference>
<dbReference type="PANTHER" id="PTHR31297">
    <property type="entry name" value="GLUCAN ENDO-1,6-BETA-GLUCOSIDASE B"/>
    <property type="match status" value="1"/>
</dbReference>
<dbReference type="PANTHER" id="PTHR31297:SF1">
    <property type="entry name" value="GLUCAN 1,3-BETA-GLUCOSIDASE I_II-RELATED"/>
    <property type="match status" value="1"/>
</dbReference>
<evidence type="ECO:0000256" key="5">
    <source>
        <dbReference type="ARBA" id="ARBA00022801"/>
    </source>
</evidence>
<keyword evidence="5" id="KW-0378">Hydrolase</keyword>
<dbReference type="GO" id="GO:0071555">
    <property type="term" value="P:cell wall organization"/>
    <property type="evidence" value="ECO:0007669"/>
    <property type="project" value="UniProtKB-KW"/>
</dbReference>
<comment type="subcellular location">
    <subcellularLocation>
        <location evidence="1">Secreted</location>
    </subcellularLocation>
</comment>
<accession>A0A9P5A8D0</accession>
<evidence type="ECO:0000256" key="7">
    <source>
        <dbReference type="ARBA" id="ARBA00023316"/>
    </source>
</evidence>
<gene>
    <name evidence="10" type="ORF">FBEOM_12696</name>
</gene>